<dbReference type="GO" id="GO:0016787">
    <property type="term" value="F:hydrolase activity"/>
    <property type="evidence" value="ECO:0007669"/>
    <property type="project" value="UniProtKB-KW"/>
</dbReference>
<gene>
    <name evidence="5" type="ORF">HGA10_05985</name>
</gene>
<keyword evidence="6" id="KW-1185">Reference proteome</keyword>
<dbReference type="SMART" id="SM00797">
    <property type="entry name" value="AHS2"/>
    <property type="match status" value="1"/>
</dbReference>
<dbReference type="InterPro" id="IPR003778">
    <property type="entry name" value="CT_A_B"/>
</dbReference>
<keyword evidence="5" id="KW-0456">Lyase</keyword>
<dbReference type="GO" id="GO:0016829">
    <property type="term" value="F:lyase activity"/>
    <property type="evidence" value="ECO:0007669"/>
    <property type="project" value="UniProtKB-KW"/>
</dbReference>
<dbReference type="GO" id="GO:0005524">
    <property type="term" value="F:ATP binding"/>
    <property type="evidence" value="ECO:0007669"/>
    <property type="project" value="UniProtKB-KW"/>
</dbReference>
<dbReference type="RefSeq" id="WP_157104902.1">
    <property type="nucleotide sequence ID" value="NZ_JAAXOM010000001.1"/>
</dbReference>
<keyword evidence="3" id="KW-0067">ATP-binding</keyword>
<keyword evidence="2" id="KW-0378">Hydrolase</keyword>
<protein>
    <submittedName>
        <fullName evidence="5">Urea amidolyase</fullName>
    </submittedName>
</protein>
<sequence length="330" mass="35756">MIRRPVLEMIDPGIQTTVQAWPGRTGILSDGYFPSGPMDHLSFRAANVLVGNDPGVSALEVDKVAVSVAFLAETQIALTGPEGVHARLNDAPVPLWETIRVSAGDTLRTANPGRPGYRLYLAVRGGFDVPEVLGSAATSVITGTGGIEGRALLRGDVLGAPQKEPAVHRRLPEDQRPRFTANWEIEILAGPRATPDFLTDEDWRDLLTMSWRVDLNSDRVGTRLHPHRFRWATGYGTVAGGHPSNVLDDAYPMGGVLANGDVLTILGMDANTSGGFAVVATVPHCALWKVGQVRPGRDTIRFREIEYQEALALNRQVDFTVDQSRVGVVR</sequence>
<dbReference type="Pfam" id="PF02626">
    <property type="entry name" value="CT_A_B"/>
    <property type="match status" value="1"/>
</dbReference>
<keyword evidence="1" id="KW-0547">Nucleotide-binding</keyword>
<comment type="caution">
    <text evidence="5">The sequence shown here is derived from an EMBL/GenBank/DDBJ whole genome shotgun (WGS) entry which is preliminary data.</text>
</comment>
<evidence type="ECO:0000256" key="2">
    <source>
        <dbReference type="ARBA" id="ARBA00022801"/>
    </source>
</evidence>
<accession>A0A846W136</accession>
<feature type="domain" description="Carboxyltransferase" evidence="4">
    <location>
        <begin position="29"/>
        <end position="320"/>
    </location>
</feature>
<dbReference type="SUPFAM" id="SSF50891">
    <property type="entry name" value="Cyclophilin-like"/>
    <property type="match status" value="1"/>
</dbReference>
<dbReference type="EMBL" id="JAAXOM010000001">
    <property type="protein sequence ID" value="NKX86862.1"/>
    <property type="molecule type" value="Genomic_DNA"/>
</dbReference>
<dbReference type="AlphaFoldDB" id="A0A846W136"/>
<organism evidence="5 6">
    <name type="scientific">Nocardia coubleae</name>
    <dbReference type="NCBI Taxonomy" id="356147"/>
    <lineage>
        <taxon>Bacteria</taxon>
        <taxon>Bacillati</taxon>
        <taxon>Actinomycetota</taxon>
        <taxon>Actinomycetes</taxon>
        <taxon>Mycobacteriales</taxon>
        <taxon>Nocardiaceae</taxon>
        <taxon>Nocardia</taxon>
    </lineage>
</organism>
<evidence type="ECO:0000256" key="3">
    <source>
        <dbReference type="ARBA" id="ARBA00022840"/>
    </source>
</evidence>
<dbReference type="InterPro" id="IPR029000">
    <property type="entry name" value="Cyclophilin-like_dom_sf"/>
</dbReference>
<dbReference type="InterPro" id="IPR052708">
    <property type="entry name" value="PxpC"/>
</dbReference>
<evidence type="ECO:0000259" key="4">
    <source>
        <dbReference type="SMART" id="SM00797"/>
    </source>
</evidence>
<dbReference type="Gene3D" id="2.40.100.10">
    <property type="entry name" value="Cyclophilin-like"/>
    <property type="match status" value="1"/>
</dbReference>
<proteinExistence type="predicted"/>
<evidence type="ECO:0000313" key="6">
    <source>
        <dbReference type="Proteomes" id="UP000572007"/>
    </source>
</evidence>
<evidence type="ECO:0000256" key="1">
    <source>
        <dbReference type="ARBA" id="ARBA00022741"/>
    </source>
</evidence>
<dbReference type="PANTHER" id="PTHR43309">
    <property type="entry name" value="5-OXOPROLINASE SUBUNIT C"/>
    <property type="match status" value="1"/>
</dbReference>
<evidence type="ECO:0000313" key="5">
    <source>
        <dbReference type="EMBL" id="NKX86862.1"/>
    </source>
</evidence>
<reference evidence="5 6" key="1">
    <citation type="submission" date="2020-04" db="EMBL/GenBank/DDBJ databases">
        <title>MicrobeNet Type strains.</title>
        <authorList>
            <person name="Nicholson A.C."/>
        </authorList>
    </citation>
    <scope>NUCLEOTIDE SEQUENCE [LARGE SCALE GENOMIC DNA]</scope>
    <source>
        <strain evidence="5 6">DSM 44960</strain>
    </source>
</reference>
<dbReference type="Proteomes" id="UP000572007">
    <property type="component" value="Unassembled WGS sequence"/>
</dbReference>
<dbReference type="PANTHER" id="PTHR43309:SF3">
    <property type="entry name" value="5-OXOPROLINASE SUBUNIT C"/>
    <property type="match status" value="1"/>
</dbReference>
<name>A0A846W136_9NOCA</name>